<dbReference type="InterPro" id="IPR034085">
    <property type="entry name" value="TOG"/>
</dbReference>
<dbReference type="SMART" id="SM01349">
    <property type="entry name" value="TOG"/>
    <property type="match status" value="1"/>
</dbReference>
<dbReference type="EMBL" id="JAVHJS010000026">
    <property type="protein sequence ID" value="KAK2814982.1"/>
    <property type="molecule type" value="Genomic_DNA"/>
</dbReference>
<accession>A0AA88J030</accession>
<feature type="domain" description="TOG" evidence="1">
    <location>
        <begin position="116"/>
        <end position="353"/>
    </location>
</feature>
<dbReference type="SUPFAM" id="SSF48371">
    <property type="entry name" value="ARM repeat"/>
    <property type="match status" value="1"/>
</dbReference>
<evidence type="ECO:0000313" key="2">
    <source>
        <dbReference type="EMBL" id="KAK2814982.1"/>
    </source>
</evidence>
<proteinExistence type="predicted"/>
<protein>
    <recommendedName>
        <fullName evidence="1">TOG domain-containing protein</fullName>
    </recommendedName>
</protein>
<dbReference type="Gene3D" id="1.25.10.10">
    <property type="entry name" value="Leucine-rich Repeat Variant"/>
    <property type="match status" value="1"/>
</dbReference>
<dbReference type="GO" id="GO:0005881">
    <property type="term" value="C:cytoplasmic microtubule"/>
    <property type="evidence" value="ECO:0007669"/>
    <property type="project" value="TreeGrafter"/>
</dbReference>
<dbReference type="InterPro" id="IPR016024">
    <property type="entry name" value="ARM-type_fold"/>
</dbReference>
<comment type="caution">
    <text evidence="2">The sequence shown here is derived from an EMBL/GenBank/DDBJ whole genome shotgun (WGS) entry which is preliminary data.</text>
</comment>
<dbReference type="AlphaFoldDB" id="A0AA88J030"/>
<name>A0AA88J030_TACVA</name>
<reference evidence="2" key="1">
    <citation type="submission" date="2023-08" db="EMBL/GenBank/DDBJ databases">
        <title>Pelteobagrus vachellii genome.</title>
        <authorList>
            <person name="Liu H."/>
        </authorList>
    </citation>
    <scope>NUCLEOTIDE SEQUENCE</scope>
    <source>
        <strain evidence="2">PRFRI_2022a</strain>
        <tissue evidence="2">Muscle</tissue>
    </source>
</reference>
<keyword evidence="3" id="KW-1185">Reference proteome</keyword>
<dbReference type="PANTHER" id="PTHR21567">
    <property type="entry name" value="CLASP"/>
    <property type="match status" value="1"/>
</dbReference>
<evidence type="ECO:0000313" key="3">
    <source>
        <dbReference type="Proteomes" id="UP001187315"/>
    </source>
</evidence>
<evidence type="ECO:0000259" key="1">
    <source>
        <dbReference type="SMART" id="SM01349"/>
    </source>
</evidence>
<dbReference type="GO" id="GO:0000226">
    <property type="term" value="P:microtubule cytoskeleton organization"/>
    <property type="evidence" value="ECO:0007669"/>
    <property type="project" value="TreeGrafter"/>
</dbReference>
<sequence>MQSTRNCKKLPHNWWESAVPKPIINCDDGQLMQMEQNQQEYIASRCQSLIKITTVNRQSQEAIIMRICGRSEIKEDLKTLSSTMETNNKASMREPTRQRKGLEVKTTEMEHAASRPSVHLKPFVIYKLCYLLKFQDSLKKLQGLKIVHALAEKNPEILLPSLHDICLAVLQEVCNRHSRVTHAAIRTMTHLFDHLRNDMDNECQITAAVLLDRFSESTEVIREALDLALMEMVYSCSPVHVTNALLKGGVSHVDPLVRNHMMQCLFKHIQITGTSHLVMENASTTRTFLFALSKLAQDPEMEVRSVVQNILLFSDIEKKIIKMIDIFVPENDRRGIKELTNKFRSRIRNAKDTVSEHQ</sequence>
<gene>
    <name evidence="2" type="ORF">Q7C36_023248</name>
</gene>
<dbReference type="GO" id="GO:0008017">
    <property type="term" value="F:microtubule binding"/>
    <property type="evidence" value="ECO:0007669"/>
    <property type="project" value="TreeGrafter"/>
</dbReference>
<organism evidence="2 3">
    <name type="scientific">Tachysurus vachellii</name>
    <name type="common">Darkbarbel catfish</name>
    <name type="synonym">Pelteobagrus vachellii</name>
    <dbReference type="NCBI Taxonomy" id="175792"/>
    <lineage>
        <taxon>Eukaryota</taxon>
        <taxon>Metazoa</taxon>
        <taxon>Chordata</taxon>
        <taxon>Craniata</taxon>
        <taxon>Vertebrata</taxon>
        <taxon>Euteleostomi</taxon>
        <taxon>Actinopterygii</taxon>
        <taxon>Neopterygii</taxon>
        <taxon>Teleostei</taxon>
        <taxon>Ostariophysi</taxon>
        <taxon>Siluriformes</taxon>
        <taxon>Bagridae</taxon>
        <taxon>Tachysurus</taxon>
    </lineage>
</organism>
<dbReference type="InterPro" id="IPR011989">
    <property type="entry name" value="ARM-like"/>
</dbReference>
<dbReference type="Proteomes" id="UP001187315">
    <property type="component" value="Unassembled WGS sequence"/>
</dbReference>